<accession>A0A8J6H9U0</accession>
<protein>
    <submittedName>
        <fullName evidence="1">Uncharacterized protein</fullName>
    </submittedName>
</protein>
<reference evidence="1" key="1">
    <citation type="journal article" date="2020" name="J Insects Food Feed">
        <title>The yellow mealworm (Tenebrio molitor) genome: a resource for the emerging insects as food and feed industry.</title>
        <authorList>
            <person name="Eriksson T."/>
            <person name="Andere A."/>
            <person name="Kelstrup H."/>
            <person name="Emery V."/>
            <person name="Picard C."/>
        </authorList>
    </citation>
    <scope>NUCLEOTIDE SEQUENCE</scope>
    <source>
        <strain evidence="1">Stoneville</strain>
        <tissue evidence="1">Whole head</tissue>
    </source>
</reference>
<sequence>MCSEEFKIDVNGGIFVAFLLFTLKGYLQCLEPLSGVLRVLILRPWLYCGCGRCWFQERRKVHTCLLQLLAQFDETREDRKQGEEKKRPLETLSWKEENANYNRAKKVVTSRDPDFPIELGFQRYSIRYKTENHSTLHVGTGANVNYEVYSVTDLSQKRNNGVETKNLSLTQKKYQSWIDRRTKVPIRRLSKGTIDRDRLRSLGVPGDKETYQGMKWVGPSNRRRKKKRARRPREFIELESEGKRKVAEKKIWKRRCPGSDGFLVLGSDEFLVLGSCWSWVRGGGFSVLDLNLNCSLGMRLLVFTRDVQQGWKDLCDPGLGIMIVEADFHGTFHLVRGGFLSEMAVIQQGCLCLVKKTWVLSEVVEMHLLEGPDKVIGLIVCCGALFEVVFCSRFLLCDGFEAVPVTPTVAVVETGLDPLVLARSCTLITFLQGFLQPHYVTAEADRNNIQVGSNPVGTNGDFDAAVTSPLRSSAPRAKVFGLRGRGVRRNFLHIHLEET</sequence>
<evidence type="ECO:0000313" key="2">
    <source>
        <dbReference type="Proteomes" id="UP000719412"/>
    </source>
</evidence>
<proteinExistence type="predicted"/>
<dbReference type="Proteomes" id="UP000719412">
    <property type="component" value="Unassembled WGS sequence"/>
</dbReference>
<dbReference type="EMBL" id="JABDTM020027299">
    <property type="protein sequence ID" value="KAH0810735.1"/>
    <property type="molecule type" value="Genomic_DNA"/>
</dbReference>
<reference evidence="1" key="2">
    <citation type="submission" date="2021-08" db="EMBL/GenBank/DDBJ databases">
        <authorList>
            <person name="Eriksson T."/>
        </authorList>
    </citation>
    <scope>NUCLEOTIDE SEQUENCE</scope>
    <source>
        <strain evidence="1">Stoneville</strain>
        <tissue evidence="1">Whole head</tissue>
    </source>
</reference>
<name>A0A8J6H9U0_TENMO</name>
<dbReference type="AlphaFoldDB" id="A0A8J6H9U0"/>
<comment type="caution">
    <text evidence="1">The sequence shown here is derived from an EMBL/GenBank/DDBJ whole genome shotgun (WGS) entry which is preliminary data.</text>
</comment>
<keyword evidence="2" id="KW-1185">Reference proteome</keyword>
<evidence type="ECO:0000313" key="1">
    <source>
        <dbReference type="EMBL" id="KAH0810735.1"/>
    </source>
</evidence>
<gene>
    <name evidence="1" type="ORF">GEV33_012055</name>
</gene>
<organism evidence="1 2">
    <name type="scientific">Tenebrio molitor</name>
    <name type="common">Yellow mealworm beetle</name>
    <dbReference type="NCBI Taxonomy" id="7067"/>
    <lineage>
        <taxon>Eukaryota</taxon>
        <taxon>Metazoa</taxon>
        <taxon>Ecdysozoa</taxon>
        <taxon>Arthropoda</taxon>
        <taxon>Hexapoda</taxon>
        <taxon>Insecta</taxon>
        <taxon>Pterygota</taxon>
        <taxon>Neoptera</taxon>
        <taxon>Endopterygota</taxon>
        <taxon>Coleoptera</taxon>
        <taxon>Polyphaga</taxon>
        <taxon>Cucujiformia</taxon>
        <taxon>Tenebrionidae</taxon>
        <taxon>Tenebrio</taxon>
    </lineage>
</organism>